<dbReference type="Gene3D" id="1.10.540.10">
    <property type="entry name" value="Acyl-CoA dehydrogenase/oxidase, N-terminal domain"/>
    <property type="match status" value="1"/>
</dbReference>
<evidence type="ECO:0000256" key="1">
    <source>
        <dbReference type="ARBA" id="ARBA00001974"/>
    </source>
</evidence>
<dbReference type="Pfam" id="PF00441">
    <property type="entry name" value="Acyl-CoA_dh_1"/>
    <property type="match status" value="1"/>
</dbReference>
<evidence type="ECO:0000256" key="6">
    <source>
        <dbReference type="RuleBase" id="RU362125"/>
    </source>
</evidence>
<dbReference type="SUPFAM" id="SSF47203">
    <property type="entry name" value="Acyl-CoA dehydrogenase C-terminal domain-like"/>
    <property type="match status" value="1"/>
</dbReference>
<evidence type="ECO:0000256" key="2">
    <source>
        <dbReference type="ARBA" id="ARBA00009347"/>
    </source>
</evidence>
<comment type="caution">
    <text evidence="10">The sequence shown here is derived from an EMBL/GenBank/DDBJ whole genome shotgun (WGS) entry which is preliminary data.</text>
</comment>
<dbReference type="InterPro" id="IPR046373">
    <property type="entry name" value="Acyl-CoA_Oxase/DH_mid-dom_sf"/>
</dbReference>
<evidence type="ECO:0000313" key="11">
    <source>
        <dbReference type="Proteomes" id="UP001172684"/>
    </source>
</evidence>
<dbReference type="InterPro" id="IPR006091">
    <property type="entry name" value="Acyl-CoA_Oxase/DH_mid-dom"/>
</dbReference>
<evidence type="ECO:0000313" key="10">
    <source>
        <dbReference type="EMBL" id="KAJ9668550.1"/>
    </source>
</evidence>
<dbReference type="InterPro" id="IPR009075">
    <property type="entry name" value="AcylCo_DH/oxidase_C"/>
</dbReference>
<protein>
    <recommendedName>
        <fullName evidence="12">Acyl-CoA dehydrogenase</fullName>
    </recommendedName>
</protein>
<evidence type="ECO:0000256" key="3">
    <source>
        <dbReference type="ARBA" id="ARBA00022630"/>
    </source>
</evidence>
<dbReference type="SUPFAM" id="SSF56645">
    <property type="entry name" value="Acyl-CoA dehydrogenase NM domain-like"/>
    <property type="match status" value="1"/>
</dbReference>
<evidence type="ECO:0008006" key="12">
    <source>
        <dbReference type="Google" id="ProtNLM"/>
    </source>
</evidence>
<feature type="domain" description="Acyl-CoA dehydrogenase/oxidase N-terminal" evidence="9">
    <location>
        <begin position="24"/>
        <end position="154"/>
    </location>
</feature>
<proteinExistence type="inferred from homology"/>
<comment type="cofactor">
    <cofactor evidence="1 6">
        <name>FAD</name>
        <dbReference type="ChEBI" id="CHEBI:57692"/>
    </cofactor>
</comment>
<dbReference type="Gene3D" id="2.40.110.10">
    <property type="entry name" value="Butyryl-CoA Dehydrogenase, subunit A, domain 2"/>
    <property type="match status" value="1"/>
</dbReference>
<comment type="similarity">
    <text evidence="2 6">Belongs to the acyl-CoA dehydrogenase family.</text>
</comment>
<dbReference type="PANTHER" id="PTHR48083">
    <property type="entry name" value="MEDIUM-CHAIN SPECIFIC ACYL-COA DEHYDROGENASE, MITOCHONDRIAL-RELATED"/>
    <property type="match status" value="1"/>
</dbReference>
<evidence type="ECO:0000259" key="7">
    <source>
        <dbReference type="Pfam" id="PF00441"/>
    </source>
</evidence>
<gene>
    <name evidence="10" type="ORF">H2201_001192</name>
</gene>
<organism evidence="10 11">
    <name type="scientific">Coniosporium apollinis</name>
    <dbReference type="NCBI Taxonomy" id="61459"/>
    <lineage>
        <taxon>Eukaryota</taxon>
        <taxon>Fungi</taxon>
        <taxon>Dikarya</taxon>
        <taxon>Ascomycota</taxon>
        <taxon>Pezizomycotina</taxon>
        <taxon>Dothideomycetes</taxon>
        <taxon>Dothideomycetes incertae sedis</taxon>
        <taxon>Coniosporium</taxon>
    </lineage>
</organism>
<dbReference type="EMBL" id="JAPDRL010000006">
    <property type="protein sequence ID" value="KAJ9668550.1"/>
    <property type="molecule type" value="Genomic_DNA"/>
</dbReference>
<keyword evidence="3 6" id="KW-0285">Flavoprotein</keyword>
<dbReference type="Proteomes" id="UP001172684">
    <property type="component" value="Unassembled WGS sequence"/>
</dbReference>
<evidence type="ECO:0000259" key="9">
    <source>
        <dbReference type="Pfam" id="PF02771"/>
    </source>
</evidence>
<reference evidence="10" key="1">
    <citation type="submission" date="2022-10" db="EMBL/GenBank/DDBJ databases">
        <title>Culturing micro-colonial fungi from biological soil crusts in the Mojave desert and describing Neophaeococcomyces mojavensis, and introducing the new genera and species Taxawa tesnikishii.</title>
        <authorList>
            <person name="Kurbessoian T."/>
            <person name="Stajich J.E."/>
        </authorList>
    </citation>
    <scope>NUCLEOTIDE SEQUENCE</scope>
    <source>
        <strain evidence="10">TK_1</strain>
    </source>
</reference>
<keyword evidence="4 6" id="KW-0274">FAD</keyword>
<dbReference type="Pfam" id="PF02770">
    <property type="entry name" value="Acyl-CoA_dh_M"/>
    <property type="match status" value="1"/>
</dbReference>
<keyword evidence="11" id="KW-1185">Reference proteome</keyword>
<feature type="domain" description="Acyl-CoA oxidase/dehydrogenase middle" evidence="8">
    <location>
        <begin position="158"/>
        <end position="254"/>
    </location>
</feature>
<dbReference type="PANTHER" id="PTHR48083:SF15">
    <property type="entry name" value="ACYL-COA DEHYDROGENASE APDG"/>
    <property type="match status" value="1"/>
</dbReference>
<dbReference type="InterPro" id="IPR009100">
    <property type="entry name" value="AcylCoA_DH/oxidase_NM_dom_sf"/>
</dbReference>
<dbReference type="InterPro" id="IPR036250">
    <property type="entry name" value="AcylCo_DH-like_C"/>
</dbReference>
<dbReference type="Pfam" id="PF02771">
    <property type="entry name" value="Acyl-CoA_dh_N"/>
    <property type="match status" value="1"/>
</dbReference>
<evidence type="ECO:0000259" key="8">
    <source>
        <dbReference type="Pfam" id="PF02770"/>
    </source>
</evidence>
<evidence type="ECO:0000256" key="4">
    <source>
        <dbReference type="ARBA" id="ARBA00022827"/>
    </source>
</evidence>
<feature type="domain" description="Acyl-CoA dehydrogenase/oxidase C-terminal" evidence="7">
    <location>
        <begin position="266"/>
        <end position="423"/>
    </location>
</feature>
<evidence type="ECO:0000256" key="5">
    <source>
        <dbReference type="ARBA" id="ARBA00023002"/>
    </source>
</evidence>
<keyword evidence="5 6" id="KW-0560">Oxidoreductase</keyword>
<name>A0ABQ9P1Q7_9PEZI</name>
<accession>A0ABQ9P1Q7</accession>
<dbReference type="InterPro" id="IPR037069">
    <property type="entry name" value="AcylCoA_DH/ox_N_sf"/>
</dbReference>
<sequence length="443" mass="48639">MSSHSKPPLSDPPWLMGLPSPYYTDSHRHWQKACRAFIEENLIKNAMAWETEETLPGDVWEKFTAANMLIPSMPAPLPVEWLKRLGIHDILGAVKVEEFDYIHNAIYTDEMARSGLAGPSGSLTTGVSFGIPPLLKFGNKQLQERFMPELLRGEKRICIAITEPSAGSDVANIQTTAVKSEDGKHYIVNGTKKWITNGIWSHYSTMAVRTGGPGASGLSLLVVPLLDYPGVNMRRLKVGGQISAGTTFIELDDVAVPVENLIGVEGMGMKYIMTNFNHERLQIAIGATRQARVALSAAFEYVMKREAFGKALIEQPVVRHRLAKAGALLESLQAWVEQFVYQMTKLTKEEADVELGGLTALAKAQAGIVLSECAQCAVLLFGGNGFTRTGQGEIAEKIYREVNGVRVPGGSEDVMLDLAIRQLVKNFKNKTKMLERPRGSSKL</sequence>
<dbReference type="Gene3D" id="1.20.140.10">
    <property type="entry name" value="Butyryl-CoA Dehydrogenase, subunit A, domain 3"/>
    <property type="match status" value="1"/>
</dbReference>
<dbReference type="InterPro" id="IPR013786">
    <property type="entry name" value="AcylCoA_DH/ox_N"/>
</dbReference>
<dbReference type="InterPro" id="IPR050741">
    <property type="entry name" value="Acyl-CoA_dehydrogenase"/>
</dbReference>